<dbReference type="AlphaFoldDB" id="A0A0J9XEX5"/>
<dbReference type="EMBL" id="CCBN010000011">
    <property type="protein sequence ID" value="CDO55457.1"/>
    <property type="molecule type" value="Genomic_DNA"/>
</dbReference>
<dbReference type="OrthoDB" id="278212at2759"/>
<gene>
    <name evidence="1" type="ORF">BN980_GECA11s01506g</name>
    <name evidence="2" type="ORF">DV451_000112</name>
</gene>
<dbReference type="InterPro" id="IPR036561">
    <property type="entry name" value="MAM33_sf"/>
</dbReference>
<dbReference type="Pfam" id="PF02330">
    <property type="entry name" value="MAM33"/>
    <property type="match status" value="1"/>
</dbReference>
<dbReference type="Proteomes" id="UP000242525">
    <property type="component" value="Unassembled WGS sequence"/>
</dbReference>
<protein>
    <submittedName>
        <fullName evidence="1">Similar to Saccharomyces cerevisiae YIL070C MAM33 Acidic protein of the mitochondrial matrix involved in oxidative phosphorylation</fullName>
    </submittedName>
</protein>
<organism evidence="1 3">
    <name type="scientific">Geotrichum candidum</name>
    <name type="common">Oospora lactis</name>
    <name type="synonym">Dipodascus geotrichum</name>
    <dbReference type="NCBI Taxonomy" id="1173061"/>
    <lineage>
        <taxon>Eukaryota</taxon>
        <taxon>Fungi</taxon>
        <taxon>Dikarya</taxon>
        <taxon>Ascomycota</taxon>
        <taxon>Saccharomycotina</taxon>
        <taxon>Dipodascomycetes</taxon>
        <taxon>Dipodascales</taxon>
        <taxon>Dipodascaceae</taxon>
        <taxon>Geotrichum</taxon>
    </lineage>
</organism>
<dbReference type="PANTHER" id="PTHR10826">
    <property type="entry name" value="COMPLEMENT COMPONENT 1"/>
    <property type="match status" value="1"/>
</dbReference>
<dbReference type="GO" id="GO:0005759">
    <property type="term" value="C:mitochondrial matrix"/>
    <property type="evidence" value="ECO:0007669"/>
    <property type="project" value="InterPro"/>
</dbReference>
<dbReference type="PANTHER" id="PTHR10826:SF1">
    <property type="entry name" value="COMPLEMENT COMPONENT 1 Q SUBCOMPONENT-BINDING PROTEIN, MITOCHONDRIAL"/>
    <property type="match status" value="1"/>
</dbReference>
<dbReference type="EMBL" id="QQZK01000002">
    <property type="protein sequence ID" value="KAF5104951.1"/>
    <property type="molecule type" value="Genomic_DNA"/>
</dbReference>
<evidence type="ECO:0000313" key="3">
    <source>
        <dbReference type="Proteomes" id="UP000242525"/>
    </source>
</evidence>
<dbReference type="STRING" id="1173061.A0A0J9XEX5"/>
<dbReference type="SUPFAM" id="SSF54529">
    <property type="entry name" value="Mitochondrial glycoprotein MAM33-like"/>
    <property type="match status" value="1"/>
</dbReference>
<proteinExistence type="predicted"/>
<accession>A0A0J9XEX5</accession>
<sequence length="256" mass="28230">MSSLAAFRIASRIGLNTVARQSIRVAPRAIAMARPAVAVRAFTVSSRLQNSLASVLSTEIKSEIATSEPASEVIGSFLKSSGFSVVETEGKDEVELVKKNGAETVHVFFSVSDITNADPETFYEEEAAEFEQENQEEFEDPTPIRANVVIEKASSALGVEAIVQNNLILIESVTPYPSAEAALSNTAEADYKRREIYQGPPFSNLDENVQSSFESYLEARGINNELADFITEYSVHRENKEYLNWLKNFKTFVEAA</sequence>
<reference evidence="2" key="3">
    <citation type="submission" date="2020-01" db="EMBL/GenBank/DDBJ databases">
        <authorList>
            <person name="Perkins V."/>
            <person name="Lessard M.-H."/>
            <person name="Dugat-Bony E."/>
            <person name="Frenette M."/>
            <person name="Labrie S."/>
        </authorList>
    </citation>
    <scope>NUCLEOTIDE SEQUENCE</scope>
    <source>
        <strain evidence="2">LMA-70</strain>
    </source>
</reference>
<evidence type="ECO:0000313" key="1">
    <source>
        <dbReference type="EMBL" id="CDO55457.1"/>
    </source>
</evidence>
<dbReference type="Proteomes" id="UP000750522">
    <property type="component" value="Unassembled WGS sequence"/>
</dbReference>
<dbReference type="GO" id="GO:0042256">
    <property type="term" value="P:cytosolic ribosome assembly"/>
    <property type="evidence" value="ECO:0007669"/>
    <property type="project" value="TreeGrafter"/>
</dbReference>
<name>A0A0J9XEX5_GEOCN</name>
<reference evidence="1 3" key="1">
    <citation type="submission" date="2014-03" db="EMBL/GenBank/DDBJ databases">
        <authorList>
            <person name="Casaregola S."/>
        </authorList>
    </citation>
    <scope>NUCLEOTIDE SEQUENCE [LARGE SCALE GENOMIC DNA]</scope>
    <source>
        <strain evidence="1 3">CLIB 918</strain>
    </source>
</reference>
<comment type="caution">
    <text evidence="1">The sequence shown here is derived from an EMBL/GenBank/DDBJ whole genome shotgun (WGS) entry which is preliminary data.</text>
</comment>
<dbReference type="Gene3D" id="3.10.280.10">
    <property type="entry name" value="Mitochondrial glycoprotein"/>
    <property type="match status" value="1"/>
</dbReference>
<dbReference type="InterPro" id="IPR003428">
    <property type="entry name" value="MAM33"/>
</dbReference>
<reference evidence="2" key="2">
    <citation type="journal article" date="2020" name="Front. Microbiol.">
        <title>Phenotypic and Genetic Characterization of the Cheese Ripening Yeast Geotrichum candidum.</title>
        <authorList>
            <person name="Perkins V."/>
            <person name="Vignola S."/>
            <person name="Lessard M.H."/>
            <person name="Plante P.L."/>
            <person name="Corbeil J."/>
            <person name="Dugat-Bony E."/>
            <person name="Frenette M."/>
            <person name="Labrie S."/>
        </authorList>
    </citation>
    <scope>NUCLEOTIDE SEQUENCE</scope>
    <source>
        <strain evidence="2">LMA-70</strain>
    </source>
</reference>
<evidence type="ECO:0000313" key="2">
    <source>
        <dbReference type="EMBL" id="KAF5104951.1"/>
    </source>
</evidence>
<keyword evidence="3" id="KW-1185">Reference proteome</keyword>